<evidence type="ECO:0000256" key="2">
    <source>
        <dbReference type="SAM" id="MobiDB-lite"/>
    </source>
</evidence>
<dbReference type="Proteomes" id="UP000734854">
    <property type="component" value="Unassembled WGS sequence"/>
</dbReference>
<evidence type="ECO:0000256" key="1">
    <source>
        <dbReference type="SAM" id="Coils"/>
    </source>
</evidence>
<accession>A0A8J5FWR6</accession>
<organism evidence="3 4">
    <name type="scientific">Zingiber officinale</name>
    <name type="common">Ginger</name>
    <name type="synonym">Amomum zingiber</name>
    <dbReference type="NCBI Taxonomy" id="94328"/>
    <lineage>
        <taxon>Eukaryota</taxon>
        <taxon>Viridiplantae</taxon>
        <taxon>Streptophyta</taxon>
        <taxon>Embryophyta</taxon>
        <taxon>Tracheophyta</taxon>
        <taxon>Spermatophyta</taxon>
        <taxon>Magnoliopsida</taxon>
        <taxon>Liliopsida</taxon>
        <taxon>Zingiberales</taxon>
        <taxon>Zingiberaceae</taxon>
        <taxon>Zingiber</taxon>
    </lineage>
</organism>
<evidence type="ECO:0000313" key="3">
    <source>
        <dbReference type="EMBL" id="KAG6495301.1"/>
    </source>
</evidence>
<feature type="coiled-coil region" evidence="1">
    <location>
        <begin position="70"/>
        <end position="97"/>
    </location>
</feature>
<dbReference type="AlphaFoldDB" id="A0A8J5FWR6"/>
<dbReference type="EMBL" id="JACMSC010000012">
    <property type="protein sequence ID" value="KAG6495301.1"/>
    <property type="molecule type" value="Genomic_DNA"/>
</dbReference>
<comment type="caution">
    <text evidence="3">The sequence shown here is derived from an EMBL/GenBank/DDBJ whole genome shotgun (WGS) entry which is preliminary data.</text>
</comment>
<reference evidence="3 4" key="1">
    <citation type="submission" date="2020-08" db="EMBL/GenBank/DDBJ databases">
        <title>Plant Genome Project.</title>
        <authorList>
            <person name="Zhang R.-G."/>
        </authorList>
    </citation>
    <scope>NUCLEOTIDE SEQUENCE [LARGE SCALE GENOMIC DNA]</scope>
    <source>
        <tissue evidence="3">Rhizome</tissue>
    </source>
</reference>
<keyword evidence="4" id="KW-1185">Reference proteome</keyword>
<feature type="region of interest" description="Disordered" evidence="2">
    <location>
        <begin position="115"/>
        <end position="146"/>
    </location>
</feature>
<dbReference type="PANTHER" id="PTHR34807:SF3">
    <property type="entry name" value="OS08G0270800 PROTEIN"/>
    <property type="match status" value="1"/>
</dbReference>
<protein>
    <submittedName>
        <fullName evidence="3">Uncharacterized protein</fullName>
    </submittedName>
</protein>
<sequence>MRRVAEETSPSTSCAAPNGDDVRKRFRFQSLFQDYMELIKINSKEGFFRICVAERLLPSKLKKRRGDWWRVETRQKKRRLLSEVRFLRRKYEILSANQCQQFRLKEPSDTEPVIIDQPGNKLVLSGKPPTGKKPKPSEAARTSNYNLNSLNTHTSQCQFTKTSRKRPAESLCFVQSSSTHFRVMEAANASTSATLGVNEVAFKNGQEMNQFKLEQNHKQMQKFNRVPMIGGGSKDKLAICRDPGNNSKKIGKRKLSWRDPLVLEV</sequence>
<proteinExistence type="predicted"/>
<evidence type="ECO:0000313" key="4">
    <source>
        <dbReference type="Proteomes" id="UP000734854"/>
    </source>
</evidence>
<gene>
    <name evidence="3" type="ORF">ZIOFF_043095</name>
</gene>
<keyword evidence="1" id="KW-0175">Coiled coil</keyword>
<name>A0A8J5FWR6_ZINOF</name>
<dbReference type="PANTHER" id="PTHR34807">
    <property type="entry name" value="OS08G0270800 PROTEIN"/>
    <property type="match status" value="1"/>
</dbReference>